<dbReference type="Pfam" id="PF00116">
    <property type="entry name" value="COX2"/>
    <property type="match status" value="1"/>
</dbReference>
<keyword evidence="7 19" id="KW-0812">Transmembrane</keyword>
<evidence type="ECO:0000256" key="17">
    <source>
        <dbReference type="ARBA" id="ARBA00047816"/>
    </source>
</evidence>
<evidence type="ECO:0000256" key="9">
    <source>
        <dbReference type="ARBA" id="ARBA00022967"/>
    </source>
</evidence>
<evidence type="ECO:0000256" key="1">
    <source>
        <dbReference type="ARBA" id="ARBA00004141"/>
    </source>
</evidence>
<dbReference type="InterPro" id="IPR008972">
    <property type="entry name" value="Cupredoxin"/>
</dbReference>
<evidence type="ECO:0000256" key="6">
    <source>
        <dbReference type="ARBA" id="ARBA00022660"/>
    </source>
</evidence>
<feature type="transmembrane region" description="Helical" evidence="19">
    <location>
        <begin position="34"/>
        <end position="59"/>
    </location>
</feature>
<keyword evidence="10" id="KW-0249">Electron transport</keyword>
<accession>A0ABV9SG37</accession>
<dbReference type="Gene3D" id="1.10.287.90">
    <property type="match status" value="1"/>
</dbReference>
<evidence type="ECO:0000256" key="3">
    <source>
        <dbReference type="ARBA" id="ARBA00012949"/>
    </source>
</evidence>
<evidence type="ECO:0000256" key="16">
    <source>
        <dbReference type="ARBA" id="ARBA00031399"/>
    </source>
</evidence>
<dbReference type="InterPro" id="IPR001505">
    <property type="entry name" value="Copper_CuA"/>
</dbReference>
<evidence type="ECO:0000256" key="12">
    <source>
        <dbReference type="ARBA" id="ARBA00023004"/>
    </source>
</evidence>
<dbReference type="Pfam" id="PF00034">
    <property type="entry name" value="Cytochrom_C"/>
    <property type="match status" value="1"/>
</dbReference>
<protein>
    <recommendedName>
        <fullName evidence="3">cytochrome-c oxidase</fullName>
        <ecNumber evidence="3">7.1.1.9</ecNumber>
    </recommendedName>
    <alternativeName>
        <fullName evidence="16">Cytochrome aa3 subunit 2</fullName>
    </alternativeName>
</protein>
<comment type="subcellular location">
    <subcellularLocation>
        <location evidence="1">Membrane</location>
        <topology evidence="1">Multi-pass membrane protein</topology>
    </subcellularLocation>
</comment>
<keyword evidence="11 19" id="KW-1133">Transmembrane helix</keyword>
<evidence type="ECO:0000256" key="20">
    <source>
        <dbReference type="SAM" id="SignalP"/>
    </source>
</evidence>
<evidence type="ECO:0000259" key="22">
    <source>
        <dbReference type="PROSITE" id="PS51007"/>
    </source>
</evidence>
<evidence type="ECO:0000256" key="2">
    <source>
        <dbReference type="ARBA" id="ARBA00007866"/>
    </source>
</evidence>
<dbReference type="EMBL" id="JBHSIS010000028">
    <property type="protein sequence ID" value="MFC4859375.1"/>
    <property type="molecule type" value="Genomic_DNA"/>
</dbReference>
<dbReference type="InterPro" id="IPR045187">
    <property type="entry name" value="CcO_II"/>
</dbReference>
<feature type="signal peptide" evidence="20">
    <location>
        <begin position="1"/>
        <end position="17"/>
    </location>
</feature>
<dbReference type="InterPro" id="IPR036909">
    <property type="entry name" value="Cyt_c-like_dom_sf"/>
</dbReference>
<dbReference type="PANTHER" id="PTHR22888:SF9">
    <property type="entry name" value="CYTOCHROME C OXIDASE SUBUNIT 2"/>
    <property type="match status" value="1"/>
</dbReference>
<name>A0ABV9SG37_9PSEU</name>
<dbReference type="InterPro" id="IPR009056">
    <property type="entry name" value="Cyt_c-like_dom"/>
</dbReference>
<keyword evidence="4" id="KW-0813">Transport</keyword>
<comment type="caution">
    <text evidence="23">The sequence shown here is derived from an EMBL/GenBank/DDBJ whole genome shotgun (WGS) entry which is preliminary data.</text>
</comment>
<dbReference type="InterPro" id="IPR034236">
    <property type="entry name" value="CuRO_CcO_Caa3_II"/>
</dbReference>
<dbReference type="RefSeq" id="WP_378062390.1">
    <property type="nucleotide sequence ID" value="NZ_JBHSIS010000028.1"/>
</dbReference>
<evidence type="ECO:0000256" key="7">
    <source>
        <dbReference type="ARBA" id="ARBA00022692"/>
    </source>
</evidence>
<proteinExistence type="inferred from homology"/>
<keyword evidence="14 19" id="KW-0472">Membrane</keyword>
<reference evidence="24" key="1">
    <citation type="journal article" date="2019" name="Int. J. Syst. Evol. Microbiol.">
        <title>The Global Catalogue of Microorganisms (GCM) 10K type strain sequencing project: providing services to taxonomists for standard genome sequencing and annotation.</title>
        <authorList>
            <consortium name="The Broad Institute Genomics Platform"/>
            <consortium name="The Broad Institute Genome Sequencing Center for Infectious Disease"/>
            <person name="Wu L."/>
            <person name="Ma J."/>
        </authorList>
    </citation>
    <scope>NUCLEOTIDE SEQUENCE [LARGE SCALE GENOMIC DNA]</scope>
    <source>
        <strain evidence="24">ZS-22-S1</strain>
    </source>
</reference>
<feature type="transmembrane region" description="Helical" evidence="19">
    <location>
        <begin position="71"/>
        <end position="94"/>
    </location>
</feature>
<evidence type="ECO:0000256" key="18">
    <source>
        <dbReference type="PROSITE-ProRule" id="PRU00433"/>
    </source>
</evidence>
<dbReference type="PROSITE" id="PS50857">
    <property type="entry name" value="COX2_CUA"/>
    <property type="match status" value="1"/>
</dbReference>
<keyword evidence="13" id="KW-0186">Copper</keyword>
<feature type="domain" description="Cytochrome oxidase subunit II copper A binding" evidence="21">
    <location>
        <begin position="109"/>
        <end position="221"/>
    </location>
</feature>
<dbReference type="InterPro" id="IPR036257">
    <property type="entry name" value="Cyt_c_oxidase_su2_TM_sf"/>
</dbReference>
<dbReference type="SUPFAM" id="SSF49503">
    <property type="entry name" value="Cupredoxins"/>
    <property type="match status" value="1"/>
</dbReference>
<dbReference type="PROSITE" id="PS00078">
    <property type="entry name" value="COX2"/>
    <property type="match status" value="1"/>
</dbReference>
<dbReference type="NCBIfam" id="TIGR02866">
    <property type="entry name" value="CoxB"/>
    <property type="match status" value="1"/>
</dbReference>
<comment type="similarity">
    <text evidence="2">Belongs to the cytochrome c oxidase subunit 2 family.</text>
</comment>
<dbReference type="PANTHER" id="PTHR22888">
    <property type="entry name" value="CYTOCHROME C OXIDASE, SUBUNIT II"/>
    <property type="match status" value="1"/>
</dbReference>
<feature type="chain" id="PRO_5046752899" description="cytochrome-c oxidase" evidence="20">
    <location>
        <begin position="18"/>
        <end position="323"/>
    </location>
</feature>
<evidence type="ECO:0000256" key="13">
    <source>
        <dbReference type="ARBA" id="ARBA00023008"/>
    </source>
</evidence>
<comment type="function">
    <text evidence="15">Subunits I and II form the functional core of the enzyme complex. Electrons originating in cytochrome c are transferred via heme a and Cu(A) to the binuclear center formed by heme a3 and Cu(B).</text>
</comment>
<feature type="domain" description="Cytochrome c" evidence="22">
    <location>
        <begin position="232"/>
        <end position="323"/>
    </location>
</feature>
<dbReference type="PROSITE" id="PS51007">
    <property type="entry name" value="CYTC"/>
    <property type="match status" value="1"/>
</dbReference>
<dbReference type="PRINTS" id="PR01166">
    <property type="entry name" value="CYCOXIDASEII"/>
</dbReference>
<dbReference type="CDD" id="cd04213">
    <property type="entry name" value="CuRO_CcO_Caa3_II"/>
    <property type="match status" value="1"/>
</dbReference>
<dbReference type="InterPro" id="IPR002429">
    <property type="entry name" value="CcO_II-like_C"/>
</dbReference>
<organism evidence="23 24">
    <name type="scientific">Actinophytocola glycyrrhizae</name>
    <dbReference type="NCBI Taxonomy" id="2044873"/>
    <lineage>
        <taxon>Bacteria</taxon>
        <taxon>Bacillati</taxon>
        <taxon>Actinomycetota</taxon>
        <taxon>Actinomycetes</taxon>
        <taxon>Pseudonocardiales</taxon>
        <taxon>Pseudonocardiaceae</taxon>
    </lineage>
</organism>
<evidence type="ECO:0000256" key="4">
    <source>
        <dbReference type="ARBA" id="ARBA00022448"/>
    </source>
</evidence>
<evidence type="ECO:0000313" key="23">
    <source>
        <dbReference type="EMBL" id="MFC4859375.1"/>
    </source>
</evidence>
<keyword evidence="12 18" id="KW-0408">Iron</keyword>
<evidence type="ECO:0000256" key="14">
    <source>
        <dbReference type="ARBA" id="ARBA00023136"/>
    </source>
</evidence>
<evidence type="ECO:0000256" key="5">
    <source>
        <dbReference type="ARBA" id="ARBA00022617"/>
    </source>
</evidence>
<gene>
    <name evidence="23" type="primary">coxB</name>
    <name evidence="23" type="ORF">ACFPCV_38265</name>
</gene>
<dbReference type="SUPFAM" id="SSF81464">
    <property type="entry name" value="Cytochrome c oxidase subunit II-like, transmembrane region"/>
    <property type="match status" value="1"/>
</dbReference>
<keyword evidence="9" id="KW-1278">Translocase</keyword>
<sequence>MACAWTVLLLAGCSASAPSTLEPAGPGARRVEGLWWLLFWISLVVYVIVMAVLVVALLRRRRRGPVNRGDATRFVVVAGVVLPFLVLTSVYLVGLRDMDALSQPEADRASDVEVTVVGHQWWWEVRYPGSGAVTANEVHIPVGVDVRLDLTTADVLHSFWVPELMPKTDMISGRTNTTWLHADRPGTYRGHCAEYCGLQHGNMAFHVVAQPRAEFDAWLARAARPAPEPDTAAERRGLAVFEQTGCAACHTIRGTSADGTVGPDLTTIGSRWSIGAGAAPNTPGDLGGWVVDPRTIKPGNLMPPQPVPAQELPDLIAYLRSLK</sequence>
<evidence type="ECO:0000256" key="8">
    <source>
        <dbReference type="ARBA" id="ARBA00022723"/>
    </source>
</evidence>
<keyword evidence="8 18" id="KW-0479">Metal-binding</keyword>
<keyword evidence="24" id="KW-1185">Reference proteome</keyword>
<dbReference type="Gene3D" id="2.60.40.420">
    <property type="entry name" value="Cupredoxins - blue copper proteins"/>
    <property type="match status" value="1"/>
</dbReference>
<keyword evidence="5 18" id="KW-0349">Heme</keyword>
<keyword evidence="20" id="KW-0732">Signal</keyword>
<dbReference type="EC" id="7.1.1.9" evidence="3"/>
<evidence type="ECO:0000313" key="24">
    <source>
        <dbReference type="Proteomes" id="UP001595859"/>
    </source>
</evidence>
<dbReference type="SUPFAM" id="SSF46626">
    <property type="entry name" value="Cytochrome c"/>
    <property type="match status" value="1"/>
</dbReference>
<comment type="catalytic activity">
    <reaction evidence="17">
        <text>4 Fe(II)-[cytochrome c] + O2 + 8 H(+)(in) = 4 Fe(III)-[cytochrome c] + 2 H2O + 4 H(+)(out)</text>
        <dbReference type="Rhea" id="RHEA:11436"/>
        <dbReference type="Rhea" id="RHEA-COMP:10350"/>
        <dbReference type="Rhea" id="RHEA-COMP:14399"/>
        <dbReference type="ChEBI" id="CHEBI:15377"/>
        <dbReference type="ChEBI" id="CHEBI:15378"/>
        <dbReference type="ChEBI" id="CHEBI:15379"/>
        <dbReference type="ChEBI" id="CHEBI:29033"/>
        <dbReference type="ChEBI" id="CHEBI:29034"/>
        <dbReference type="EC" id="7.1.1.9"/>
    </reaction>
</comment>
<evidence type="ECO:0000256" key="11">
    <source>
        <dbReference type="ARBA" id="ARBA00022989"/>
    </source>
</evidence>
<evidence type="ECO:0000256" key="19">
    <source>
        <dbReference type="SAM" id="Phobius"/>
    </source>
</evidence>
<evidence type="ECO:0000259" key="21">
    <source>
        <dbReference type="PROSITE" id="PS50857"/>
    </source>
</evidence>
<evidence type="ECO:0000256" key="15">
    <source>
        <dbReference type="ARBA" id="ARBA00024688"/>
    </source>
</evidence>
<keyword evidence="6" id="KW-0679">Respiratory chain</keyword>
<evidence type="ECO:0000256" key="10">
    <source>
        <dbReference type="ARBA" id="ARBA00022982"/>
    </source>
</evidence>
<dbReference type="InterPro" id="IPR014222">
    <property type="entry name" value="Cyt_c_oxidase_su2"/>
</dbReference>
<dbReference type="Proteomes" id="UP001595859">
    <property type="component" value="Unassembled WGS sequence"/>
</dbReference>